<evidence type="ECO:0000256" key="1">
    <source>
        <dbReference type="ARBA" id="ARBA00004127"/>
    </source>
</evidence>
<feature type="region of interest" description="Disordered" evidence="5">
    <location>
        <begin position="459"/>
        <end position="482"/>
    </location>
</feature>
<dbReference type="GO" id="GO:0016020">
    <property type="term" value="C:membrane"/>
    <property type="evidence" value="ECO:0007669"/>
    <property type="project" value="InterPro"/>
</dbReference>
<evidence type="ECO:0000256" key="2">
    <source>
        <dbReference type="ARBA" id="ARBA00022692"/>
    </source>
</evidence>
<feature type="transmembrane region" description="Helical" evidence="6">
    <location>
        <begin position="108"/>
        <end position="129"/>
    </location>
</feature>
<dbReference type="RefSeq" id="WP_136930370.1">
    <property type="nucleotide sequence ID" value="NZ_SSMQ01000018.1"/>
</dbReference>
<dbReference type="GO" id="GO:0012505">
    <property type="term" value="C:endomembrane system"/>
    <property type="evidence" value="ECO:0007669"/>
    <property type="project" value="UniProtKB-SubCell"/>
</dbReference>
<keyword evidence="4 6" id="KW-0472">Membrane</keyword>
<keyword evidence="2 6" id="KW-0812">Transmembrane</keyword>
<dbReference type="InterPro" id="IPR000849">
    <property type="entry name" value="Sugar_P_transporter"/>
</dbReference>
<evidence type="ECO:0000256" key="3">
    <source>
        <dbReference type="ARBA" id="ARBA00022989"/>
    </source>
</evidence>
<keyword evidence="3 6" id="KW-1133">Transmembrane helix</keyword>
<evidence type="ECO:0000259" key="7">
    <source>
        <dbReference type="PROSITE" id="PS50850"/>
    </source>
</evidence>
<feature type="transmembrane region" description="Helical" evidence="6">
    <location>
        <begin position="436"/>
        <end position="455"/>
    </location>
</feature>
<dbReference type="OrthoDB" id="9766638at2"/>
<keyword evidence="9" id="KW-1185">Reference proteome</keyword>
<evidence type="ECO:0000256" key="4">
    <source>
        <dbReference type="ARBA" id="ARBA00023136"/>
    </source>
</evidence>
<comment type="subcellular location">
    <subcellularLocation>
        <location evidence="1">Endomembrane system</location>
        <topology evidence="1">Multi-pass membrane protein</topology>
    </subcellularLocation>
</comment>
<evidence type="ECO:0000256" key="5">
    <source>
        <dbReference type="SAM" id="MobiDB-lite"/>
    </source>
</evidence>
<feature type="compositionally biased region" description="Low complexity" evidence="5">
    <location>
        <begin position="459"/>
        <end position="470"/>
    </location>
</feature>
<feature type="transmembrane region" description="Helical" evidence="6">
    <location>
        <begin position="364"/>
        <end position="383"/>
    </location>
</feature>
<dbReference type="PIRSF" id="PIRSF002808">
    <property type="entry name" value="Hexose_phosphate_transp"/>
    <property type="match status" value="1"/>
</dbReference>
<dbReference type="InterPro" id="IPR051337">
    <property type="entry name" value="OPA_Antiporter"/>
</dbReference>
<dbReference type="AlphaFoldDB" id="A0A4U1JAZ1"/>
<dbReference type="GO" id="GO:0035435">
    <property type="term" value="P:phosphate ion transmembrane transport"/>
    <property type="evidence" value="ECO:0007669"/>
    <property type="project" value="TreeGrafter"/>
</dbReference>
<name>A0A4U1JAZ1_9BACT</name>
<feature type="transmembrane region" description="Helical" evidence="6">
    <location>
        <begin position="308"/>
        <end position="327"/>
    </location>
</feature>
<dbReference type="Gene3D" id="1.20.1250.20">
    <property type="entry name" value="MFS general substrate transporter like domains"/>
    <property type="match status" value="2"/>
</dbReference>
<accession>A0A4U1JAZ1</accession>
<dbReference type="GO" id="GO:0061513">
    <property type="term" value="F:glucose 6-phosphate:phosphate antiporter activity"/>
    <property type="evidence" value="ECO:0007669"/>
    <property type="project" value="TreeGrafter"/>
</dbReference>
<evidence type="ECO:0000313" key="9">
    <source>
        <dbReference type="Proteomes" id="UP000309215"/>
    </source>
</evidence>
<dbReference type="InterPro" id="IPR020846">
    <property type="entry name" value="MFS_dom"/>
</dbReference>
<protein>
    <submittedName>
        <fullName evidence="8">MFS transporter</fullName>
    </submittedName>
</protein>
<feature type="domain" description="Major facilitator superfamily (MFS) profile" evidence="7">
    <location>
        <begin position="12"/>
        <end position="462"/>
    </location>
</feature>
<feature type="transmembrane region" description="Helical" evidence="6">
    <location>
        <begin position="269"/>
        <end position="288"/>
    </location>
</feature>
<dbReference type="SUPFAM" id="SSF103473">
    <property type="entry name" value="MFS general substrate transporter"/>
    <property type="match status" value="1"/>
</dbReference>
<dbReference type="PANTHER" id="PTHR43826:SF3">
    <property type="entry name" value="GLUCOSE-6-PHOSPHATE EXCHANGER SLC37A4"/>
    <property type="match status" value="1"/>
</dbReference>
<dbReference type="InterPro" id="IPR011701">
    <property type="entry name" value="MFS"/>
</dbReference>
<dbReference type="EMBL" id="SSMQ01000018">
    <property type="protein sequence ID" value="TKD06519.1"/>
    <property type="molecule type" value="Genomic_DNA"/>
</dbReference>
<feature type="transmembrane region" description="Helical" evidence="6">
    <location>
        <begin position="339"/>
        <end position="358"/>
    </location>
</feature>
<dbReference type="InterPro" id="IPR036259">
    <property type="entry name" value="MFS_trans_sf"/>
</dbReference>
<feature type="transmembrane region" description="Helical" evidence="6">
    <location>
        <begin position="395"/>
        <end position="416"/>
    </location>
</feature>
<proteinExistence type="predicted"/>
<feature type="transmembrane region" description="Helical" evidence="6">
    <location>
        <begin position="6"/>
        <end position="25"/>
    </location>
</feature>
<feature type="transmembrane region" description="Helical" evidence="6">
    <location>
        <begin position="201"/>
        <end position="224"/>
    </location>
</feature>
<evidence type="ECO:0000313" key="8">
    <source>
        <dbReference type="EMBL" id="TKD06519.1"/>
    </source>
</evidence>
<comment type="caution">
    <text evidence="8">The sequence shown here is derived from an EMBL/GenBank/DDBJ whole genome shotgun (WGS) entry which is preliminary data.</text>
</comment>
<dbReference type="Pfam" id="PF07690">
    <property type="entry name" value="MFS_1"/>
    <property type="match status" value="1"/>
</dbReference>
<feature type="transmembrane region" description="Helical" evidence="6">
    <location>
        <begin position="176"/>
        <end position="195"/>
    </location>
</feature>
<feature type="compositionally biased region" description="Basic and acidic residues" evidence="5">
    <location>
        <begin position="471"/>
        <end position="482"/>
    </location>
</feature>
<dbReference type="PANTHER" id="PTHR43826">
    <property type="entry name" value="GLUCOSE-6-PHOSPHATE EXCHANGER SLC37A4"/>
    <property type="match status" value="1"/>
</dbReference>
<sequence length="482" mass="51147">MPDWLKNLLPIVLLLAAIAVVVSRLPKIDVGHSEAFKRRRFLNWFPLGLTYALLYFGRYNLSANASLLEKIGLLTKQEYGDIDGVGSILYGVAFLLNGPLTDRWGGRATILIAAGGSALMNALLGVVTMRAQAGQMEHGSVVTAMTVLFAANMYFQSFGAVSIVKVNAPWFHVRERGVLGGVFGILISLGLYFAYDWSRFIAKAMGMTAAFMIPAALLVGFLILDAFMIRDTPGQAGFADFDTADASSGDTGEQVGLAEVARKMFSQKVIWIIIAIEFCSGFLRNAVMKWYLVFADKTGFKDGFVSENWGVLLCVAGILGGIFAGLISDHVFDSRRGPVASVLYAGLLGGTAVTLVVLGSPLTGWAVVFMSLCVIGVHGMLSGTASMDFGGKKNAGVATGIIDGFVYLGTGFQSLLYARILPSGDAAKDPASWKPWPIAMLPVAVVGFLLATRVWNAKPKAAAGTPGAASKKAESKPETAAA</sequence>
<feature type="transmembrane region" description="Helical" evidence="6">
    <location>
        <begin position="141"/>
        <end position="164"/>
    </location>
</feature>
<organism evidence="8 9">
    <name type="scientific">Polyangium fumosum</name>
    <dbReference type="NCBI Taxonomy" id="889272"/>
    <lineage>
        <taxon>Bacteria</taxon>
        <taxon>Pseudomonadati</taxon>
        <taxon>Myxococcota</taxon>
        <taxon>Polyangia</taxon>
        <taxon>Polyangiales</taxon>
        <taxon>Polyangiaceae</taxon>
        <taxon>Polyangium</taxon>
    </lineage>
</organism>
<dbReference type="Proteomes" id="UP000309215">
    <property type="component" value="Unassembled WGS sequence"/>
</dbReference>
<reference evidence="8 9" key="1">
    <citation type="submission" date="2019-04" db="EMBL/GenBank/DDBJ databases">
        <authorList>
            <person name="Li Y."/>
            <person name="Wang J."/>
        </authorList>
    </citation>
    <scope>NUCLEOTIDE SEQUENCE [LARGE SCALE GENOMIC DNA]</scope>
    <source>
        <strain evidence="8 9">DSM 14668</strain>
    </source>
</reference>
<dbReference type="PROSITE" id="PS50850">
    <property type="entry name" value="MFS"/>
    <property type="match status" value="1"/>
</dbReference>
<gene>
    <name evidence="8" type="ORF">E8A74_18555</name>
</gene>
<feature type="transmembrane region" description="Helical" evidence="6">
    <location>
        <begin position="79"/>
        <end position="96"/>
    </location>
</feature>
<evidence type="ECO:0000256" key="6">
    <source>
        <dbReference type="SAM" id="Phobius"/>
    </source>
</evidence>
<feature type="transmembrane region" description="Helical" evidence="6">
    <location>
        <begin position="41"/>
        <end position="59"/>
    </location>
</feature>